<dbReference type="Pfam" id="PF12259">
    <property type="entry name" value="Baculo_F"/>
    <property type="match status" value="1"/>
</dbReference>
<reference evidence="2" key="2">
    <citation type="submission" date="2014-07" db="EMBL/GenBank/DDBJ databases">
        <authorList>
            <person name="Hull J."/>
        </authorList>
    </citation>
    <scope>NUCLEOTIDE SEQUENCE</scope>
</reference>
<dbReference type="InterPro" id="IPR022048">
    <property type="entry name" value="Envelope_fusion-like"/>
</dbReference>
<accession>A0A0A9Z5P9</accession>
<dbReference type="EMBL" id="GBHO01004403">
    <property type="protein sequence ID" value="JAG39201.1"/>
    <property type="molecule type" value="Transcribed_RNA"/>
</dbReference>
<name>A0A0A9Z5P9_LYGHE</name>
<evidence type="ECO:0000313" key="2">
    <source>
        <dbReference type="EMBL" id="JAG39201.1"/>
    </source>
</evidence>
<feature type="chain" id="PRO_5002072873" evidence="1">
    <location>
        <begin position="20"/>
        <end position="495"/>
    </location>
</feature>
<dbReference type="AlphaFoldDB" id="A0A0A9Z5P9"/>
<proteinExistence type="predicted"/>
<keyword evidence="1" id="KW-0732">Signal</keyword>
<organism evidence="2">
    <name type="scientific">Lygus hesperus</name>
    <name type="common">Western plant bug</name>
    <dbReference type="NCBI Taxonomy" id="30085"/>
    <lineage>
        <taxon>Eukaryota</taxon>
        <taxon>Metazoa</taxon>
        <taxon>Ecdysozoa</taxon>
        <taxon>Arthropoda</taxon>
        <taxon>Hexapoda</taxon>
        <taxon>Insecta</taxon>
        <taxon>Pterygota</taxon>
        <taxon>Neoptera</taxon>
        <taxon>Paraneoptera</taxon>
        <taxon>Hemiptera</taxon>
        <taxon>Heteroptera</taxon>
        <taxon>Panheteroptera</taxon>
        <taxon>Cimicomorpha</taxon>
        <taxon>Miridae</taxon>
        <taxon>Mirini</taxon>
        <taxon>Lygus</taxon>
    </lineage>
</organism>
<protein>
    <submittedName>
        <fullName evidence="2">Envelope fusion protein</fullName>
    </submittedName>
</protein>
<feature type="non-terminal residue" evidence="2">
    <location>
        <position position="1"/>
    </location>
</feature>
<sequence length="495" mass="56938">LRMRTIILFTLAMTNYAWAEPYSITRLDHSPGIFFERIGRMKFFNDEYNLITFISLNNLDREFEMVSRYLNYTQSICAEKHSSSEKSITFSLCANELNVIEKQVNTISVEKDDLFSLLAHRSKRGLINGIGTGIKWLFGNPDADDASYFNEQINKLSREEDGVLNVVRDQSQIVTTTIRSFNETISRLNQNEMTLKDNIEVIKTAIRKSLDFNSLHHKDFIQILDEHFSLLSYLTLKLQNELSVLTEAVLFARTGVLHPKILSPKQMLDELQNATQQIPESLRFPFPLIKESTSLILNVIQLSVCFIDNKLMFMIHIPLVVPMEFEYFAVTPLPVKLQNNTFVFIKPNQPYFSVAISRNQFSHLDEIELNKCYKLTHQDIVCKNNNLFSIANIAESCEAQLYFSPQTLPQACDVRIINFHVTIWKKFKYANKWLFVAPSTEAITIGCGKAGAFDLIINGTGVLEVYPPCVVYTKHFVLTPVSFSMQLFREILYHS</sequence>
<gene>
    <name evidence="2" type="ORF">CM83_72086</name>
</gene>
<feature type="signal peptide" evidence="1">
    <location>
        <begin position="1"/>
        <end position="19"/>
    </location>
</feature>
<reference evidence="2" key="1">
    <citation type="journal article" date="2014" name="PLoS ONE">
        <title>Transcriptome-Based Identification of ABC Transporters in the Western Tarnished Plant Bug Lygus hesperus.</title>
        <authorList>
            <person name="Hull J.J."/>
            <person name="Chaney K."/>
            <person name="Geib S.M."/>
            <person name="Fabrick J.A."/>
            <person name="Brent C.S."/>
            <person name="Walsh D."/>
            <person name="Lavine L.C."/>
        </authorList>
    </citation>
    <scope>NUCLEOTIDE SEQUENCE</scope>
</reference>
<evidence type="ECO:0000256" key="1">
    <source>
        <dbReference type="SAM" id="SignalP"/>
    </source>
</evidence>